<dbReference type="Pfam" id="PF07250">
    <property type="entry name" value="Glyoxal_oxid_N"/>
    <property type="match status" value="1"/>
</dbReference>
<dbReference type="EMBL" id="KI925464">
    <property type="protein sequence ID" value="ETW76547.1"/>
    <property type="molecule type" value="Genomic_DNA"/>
</dbReference>
<gene>
    <name evidence="3" type="primary">glox5</name>
    <name evidence="3" type="ORF">HETIRDRAFT_156743</name>
</gene>
<dbReference type="Gene3D" id="2.130.10.80">
    <property type="entry name" value="Galactose oxidase/kelch, beta-propeller"/>
    <property type="match status" value="1"/>
</dbReference>
<dbReference type="InterPro" id="IPR015202">
    <property type="entry name" value="GO-like_E_set"/>
</dbReference>
<dbReference type="InParanoid" id="W4JSK5"/>
<dbReference type="RefSeq" id="XP_009551437.1">
    <property type="nucleotide sequence ID" value="XM_009553142.1"/>
</dbReference>
<dbReference type="InterPro" id="IPR037293">
    <property type="entry name" value="Gal_Oxidase_central_sf"/>
</dbReference>
<protein>
    <submittedName>
        <fullName evidence="3">Glyoxal oxidase 5</fullName>
    </submittedName>
</protein>
<dbReference type="GeneID" id="20667661"/>
<dbReference type="OrthoDB" id="2019572at2759"/>
<evidence type="ECO:0000313" key="3">
    <source>
        <dbReference type="EMBL" id="ETW76547.1"/>
    </source>
</evidence>
<evidence type="ECO:0000256" key="1">
    <source>
        <dbReference type="ARBA" id="ARBA00022729"/>
    </source>
</evidence>
<dbReference type="InterPro" id="IPR011043">
    <property type="entry name" value="Gal_Oxase/kelch_b-propeller"/>
</dbReference>
<feature type="domain" description="WSC" evidence="2">
    <location>
        <begin position="133"/>
        <end position="226"/>
    </location>
</feature>
<dbReference type="Pfam" id="PF09118">
    <property type="entry name" value="GO-like_E_set"/>
    <property type="match status" value="1"/>
</dbReference>
<feature type="domain" description="WSC" evidence="2">
    <location>
        <begin position="24"/>
        <end position="118"/>
    </location>
</feature>
<dbReference type="InterPro" id="IPR002889">
    <property type="entry name" value="WSC_carb-bd"/>
</dbReference>
<accession>W4JSK5</accession>
<reference evidence="3 4" key="1">
    <citation type="journal article" date="2012" name="New Phytol.">
        <title>Insight into trade-off between wood decay and parasitism from the genome of a fungal forest pathogen.</title>
        <authorList>
            <person name="Olson A."/>
            <person name="Aerts A."/>
            <person name="Asiegbu F."/>
            <person name="Belbahri L."/>
            <person name="Bouzid O."/>
            <person name="Broberg A."/>
            <person name="Canback B."/>
            <person name="Coutinho P.M."/>
            <person name="Cullen D."/>
            <person name="Dalman K."/>
            <person name="Deflorio G."/>
            <person name="van Diepen L.T."/>
            <person name="Dunand C."/>
            <person name="Duplessis S."/>
            <person name="Durling M."/>
            <person name="Gonthier P."/>
            <person name="Grimwood J."/>
            <person name="Fossdal C.G."/>
            <person name="Hansson D."/>
            <person name="Henrissat B."/>
            <person name="Hietala A."/>
            <person name="Himmelstrand K."/>
            <person name="Hoffmeister D."/>
            <person name="Hogberg N."/>
            <person name="James T.Y."/>
            <person name="Karlsson M."/>
            <person name="Kohler A."/>
            <person name="Kues U."/>
            <person name="Lee Y.H."/>
            <person name="Lin Y.C."/>
            <person name="Lind M."/>
            <person name="Lindquist E."/>
            <person name="Lombard V."/>
            <person name="Lucas S."/>
            <person name="Lunden K."/>
            <person name="Morin E."/>
            <person name="Murat C."/>
            <person name="Park J."/>
            <person name="Raffaello T."/>
            <person name="Rouze P."/>
            <person name="Salamov A."/>
            <person name="Schmutz J."/>
            <person name="Solheim H."/>
            <person name="Stahlberg J."/>
            <person name="Velez H."/>
            <person name="de Vries R.P."/>
            <person name="Wiebenga A."/>
            <person name="Woodward S."/>
            <person name="Yakovlev I."/>
            <person name="Garbelotto M."/>
            <person name="Martin F."/>
            <person name="Grigoriev I.V."/>
            <person name="Stenlid J."/>
        </authorList>
    </citation>
    <scope>NUCLEOTIDE SEQUENCE [LARGE SCALE GENOMIC DNA]</scope>
    <source>
        <strain evidence="3 4">TC 32-1</strain>
    </source>
</reference>
<dbReference type="SUPFAM" id="SSF50965">
    <property type="entry name" value="Galactose oxidase, central domain"/>
    <property type="match status" value="1"/>
</dbReference>
<organism evidence="3 4">
    <name type="scientific">Heterobasidion irregulare (strain TC 32-1)</name>
    <dbReference type="NCBI Taxonomy" id="747525"/>
    <lineage>
        <taxon>Eukaryota</taxon>
        <taxon>Fungi</taxon>
        <taxon>Dikarya</taxon>
        <taxon>Basidiomycota</taxon>
        <taxon>Agaricomycotina</taxon>
        <taxon>Agaricomycetes</taxon>
        <taxon>Russulales</taxon>
        <taxon>Bondarzewiaceae</taxon>
        <taxon>Heterobasidion</taxon>
        <taxon>Heterobasidion annosum species complex</taxon>
    </lineage>
</organism>
<dbReference type="Proteomes" id="UP000030671">
    <property type="component" value="Unassembled WGS sequence"/>
</dbReference>
<dbReference type="PROSITE" id="PS51212">
    <property type="entry name" value="WSC"/>
    <property type="match status" value="4"/>
</dbReference>
<dbReference type="KEGG" id="hir:HETIRDRAFT_156743"/>
<feature type="domain" description="WSC" evidence="2">
    <location>
        <begin position="261"/>
        <end position="354"/>
    </location>
</feature>
<dbReference type="AlphaFoldDB" id="W4JSK5"/>
<dbReference type="InterPro" id="IPR013783">
    <property type="entry name" value="Ig-like_fold"/>
</dbReference>
<sequence length="996" mass="105615">MFPITFSIINDKMRWSRMTFLEIGPSKDVSRSDNPGARTLTSASFVSTNNMTVEACVSFCDTQSFIYAGVEFAQECYCGDILSNGGTNATLSDCNAPCTGNATETCGAGGRLDLFWSGAQPPPPPTSPENVGLWHSLGCWNDSTAARVLSVGVNVAGSVSVETCTAACFQSGYPLSGMEFADQCFCGTSLINNAVLEPLTDCSMACAGNSSELCGGPNRLNIYNYTGTDLPPITNPGGGGGGGGGNNGAPVFPVTSGLPAPWTYSSCYVDAANGRIFANELNDNSNLTVESCIASCAADNFTLAGVEFSVQCFCGDSLINGAVTAPDADCNMGCGGNATEACGGPDRLSVYTATGNVTTFPVPIPQNTSLPGQWQYQGCFPDAQPTRIFTYQIFNTNNNSADACLNQCAAFGYPAAGMEFGDECWCGDIEDVTNSGLTFAPESDCPIACTGDPIHLCGGALKLQLYFWNGPLNVWHQPENTGRYEFLIGGVVVPLLATVGINNKVSFLEKSGTSEFANSTGAYELDLTLVDDFSLAWREMHVKTDVFCSGSLVLPDKAGRIINVGGWSHPSTTGIRFYSPDGSAGVNGTNDWEENSDILALQADRWYPGALVMSNGTILVVGGEGGSNGAPTPNLEILPKPPGGSTLKFLDYLNRTDPNNLYPFLSMMPSGRIFIGYYNEARILDPVTLDTVQELPNMPGSVTSFLAGRTYPMEGSAVLLPQYAPYTDPITVLICGGSNFGIALDNCVSIQPEVSNATWQLERMPSKRVMPCMSPLPDGTFLIVNGAQQGVAGFGLADDPNLTALLYDPTQPIGQRISILNTTIVARLYHSESTLLTDGRVLITGSDPQTNNPDGTPKFPEEMRVEVYIPPYLTAGRTQPSFNITETDWSYGGQYQITTLLHHGTTSTMRVSLVAATSSTHGNAMGGRTIFPEFSCSGTICTITAPPNAFVSPPGWHQLFILDGPTPSFSHWVRIGGDPAQLGLWPNLPGFTPPGI</sequence>
<evidence type="ECO:0000313" key="4">
    <source>
        <dbReference type="Proteomes" id="UP000030671"/>
    </source>
</evidence>
<evidence type="ECO:0000259" key="2">
    <source>
        <dbReference type="PROSITE" id="PS51212"/>
    </source>
</evidence>
<dbReference type="CDD" id="cd02851">
    <property type="entry name" value="E_set_GO_C"/>
    <property type="match status" value="1"/>
</dbReference>
<dbReference type="SMART" id="SM00321">
    <property type="entry name" value="WSC"/>
    <property type="match status" value="4"/>
</dbReference>
<name>W4JSK5_HETIT</name>
<proteinExistence type="predicted"/>
<dbReference type="PANTHER" id="PTHR32208:SF105">
    <property type="entry name" value="COPPER RADICAL OXIDASE"/>
    <property type="match status" value="1"/>
</dbReference>
<dbReference type="Pfam" id="PF01822">
    <property type="entry name" value="WSC"/>
    <property type="match status" value="4"/>
</dbReference>
<dbReference type="SUPFAM" id="SSF81296">
    <property type="entry name" value="E set domains"/>
    <property type="match status" value="1"/>
</dbReference>
<dbReference type="PANTHER" id="PTHR32208">
    <property type="entry name" value="SECRETED PROTEIN-RELATED"/>
    <property type="match status" value="1"/>
</dbReference>
<keyword evidence="4" id="KW-1185">Reference proteome</keyword>
<keyword evidence="1" id="KW-0732">Signal</keyword>
<feature type="domain" description="WSC" evidence="2">
    <location>
        <begin position="373"/>
        <end position="469"/>
    </location>
</feature>
<dbReference type="InterPro" id="IPR009880">
    <property type="entry name" value="Glyoxal_oxidase_N"/>
</dbReference>
<dbReference type="HOGENOM" id="CLU_003527_0_0_1"/>
<dbReference type="eggNOG" id="KOG4157">
    <property type="taxonomic scope" value="Eukaryota"/>
</dbReference>
<dbReference type="Gene3D" id="2.60.40.10">
    <property type="entry name" value="Immunoglobulins"/>
    <property type="match status" value="1"/>
</dbReference>
<dbReference type="InterPro" id="IPR014756">
    <property type="entry name" value="Ig_E-set"/>
</dbReference>